<organism evidence="2 3">
    <name type="scientific">Solimonas marina</name>
    <dbReference type="NCBI Taxonomy" id="2714601"/>
    <lineage>
        <taxon>Bacteria</taxon>
        <taxon>Pseudomonadati</taxon>
        <taxon>Pseudomonadota</taxon>
        <taxon>Gammaproteobacteria</taxon>
        <taxon>Nevskiales</taxon>
        <taxon>Nevskiaceae</taxon>
        <taxon>Solimonas</taxon>
    </lineage>
</organism>
<keyword evidence="1" id="KW-0812">Transmembrane</keyword>
<proteinExistence type="predicted"/>
<dbReference type="RefSeq" id="WP_168147910.1">
    <property type="nucleotide sequence ID" value="NZ_JAAVXB010000004.1"/>
</dbReference>
<feature type="transmembrane region" description="Helical" evidence="1">
    <location>
        <begin position="12"/>
        <end position="29"/>
    </location>
</feature>
<keyword evidence="3" id="KW-1185">Reference proteome</keyword>
<feature type="transmembrane region" description="Helical" evidence="1">
    <location>
        <begin position="89"/>
        <end position="109"/>
    </location>
</feature>
<evidence type="ECO:0000256" key="1">
    <source>
        <dbReference type="SAM" id="Phobius"/>
    </source>
</evidence>
<evidence type="ECO:0000313" key="3">
    <source>
        <dbReference type="Proteomes" id="UP000653472"/>
    </source>
</evidence>
<name>A0A970B9T1_9GAMM</name>
<accession>A0A970B9T1</accession>
<feature type="transmembrane region" description="Helical" evidence="1">
    <location>
        <begin position="66"/>
        <end position="83"/>
    </location>
</feature>
<dbReference type="AlphaFoldDB" id="A0A970B9T1"/>
<dbReference type="Proteomes" id="UP000653472">
    <property type="component" value="Unassembled WGS sequence"/>
</dbReference>
<comment type="caution">
    <text evidence="2">The sequence shown here is derived from an EMBL/GenBank/DDBJ whole genome shotgun (WGS) entry which is preliminary data.</text>
</comment>
<protein>
    <submittedName>
        <fullName evidence="2">Uncharacterized protein</fullName>
    </submittedName>
</protein>
<gene>
    <name evidence="2" type="ORF">G7Y82_10105</name>
</gene>
<keyword evidence="1" id="KW-0472">Membrane</keyword>
<reference evidence="2" key="1">
    <citation type="submission" date="2020-03" db="EMBL/GenBank/DDBJ databases">
        <title>Solimonas marina sp. nov., isolated from deep seawater of the Pacific Ocean.</title>
        <authorList>
            <person name="Liu X."/>
            <person name="Lai Q."/>
            <person name="Sun F."/>
            <person name="Gai Y."/>
            <person name="Li G."/>
            <person name="Shao Z."/>
        </authorList>
    </citation>
    <scope>NUCLEOTIDE SEQUENCE</scope>
    <source>
        <strain evidence="2">C16B3</strain>
    </source>
</reference>
<evidence type="ECO:0000313" key="2">
    <source>
        <dbReference type="EMBL" id="NKF22671.1"/>
    </source>
</evidence>
<keyword evidence="1" id="KW-1133">Transmembrane helix</keyword>
<dbReference type="EMBL" id="JAAVXB010000004">
    <property type="protein sequence ID" value="NKF22671.1"/>
    <property type="molecule type" value="Genomic_DNA"/>
</dbReference>
<feature type="transmembrane region" description="Helical" evidence="1">
    <location>
        <begin position="35"/>
        <end position="54"/>
    </location>
</feature>
<sequence length="118" mass="12931">MALSKYTTTTTAYITNAILRPSLICYIAIASGHWGMAALITALSFFAIIRLQLFSNLPRWPLAAKLQLLFIALSYGVAAFVDFGYVNRYILWGPVIVLGISGIVSYAALKAAEDRNQI</sequence>